<proteinExistence type="predicted"/>
<dbReference type="Proteomes" id="UP000018895">
    <property type="component" value="Unassembled WGS sequence"/>
</dbReference>
<dbReference type="OrthoDB" id="3243324at2"/>
<gene>
    <name evidence="8" type="ORF">JCM9152_1967</name>
</gene>
<evidence type="ECO:0000313" key="9">
    <source>
        <dbReference type="Proteomes" id="UP000018895"/>
    </source>
</evidence>
<keyword evidence="3 6" id="KW-0812">Transmembrane</keyword>
<organism evidence="8 9">
    <name type="scientific">Halalkalibacter hemicellulosilyticusJCM 9152</name>
    <dbReference type="NCBI Taxonomy" id="1236971"/>
    <lineage>
        <taxon>Bacteria</taxon>
        <taxon>Bacillati</taxon>
        <taxon>Bacillota</taxon>
        <taxon>Bacilli</taxon>
        <taxon>Bacillales</taxon>
        <taxon>Bacillaceae</taxon>
        <taxon>Halalkalibacter</taxon>
    </lineage>
</organism>
<keyword evidence="5 6" id="KW-0472">Membrane</keyword>
<evidence type="ECO:0000256" key="1">
    <source>
        <dbReference type="ARBA" id="ARBA00004651"/>
    </source>
</evidence>
<feature type="transmembrane region" description="Helical" evidence="6">
    <location>
        <begin position="12"/>
        <end position="31"/>
    </location>
</feature>
<evidence type="ECO:0000256" key="5">
    <source>
        <dbReference type="ARBA" id="ARBA00023136"/>
    </source>
</evidence>
<feature type="domain" description="Cardiolipin synthase N-terminal" evidence="7">
    <location>
        <begin position="21"/>
        <end position="63"/>
    </location>
</feature>
<comment type="subcellular location">
    <subcellularLocation>
        <location evidence="1">Cell membrane</location>
        <topology evidence="1">Multi-pass membrane protein</topology>
    </subcellularLocation>
</comment>
<evidence type="ECO:0000256" key="6">
    <source>
        <dbReference type="SAM" id="Phobius"/>
    </source>
</evidence>
<evidence type="ECO:0000256" key="4">
    <source>
        <dbReference type="ARBA" id="ARBA00022989"/>
    </source>
</evidence>
<sequence length="66" mass="7502">MNTIDSDLLMLLVPIFVLQGILFLIAMISLIRQESTNGPKWMWALLILLMNPIGAILYFIIGRNNN</sequence>
<keyword evidence="9" id="KW-1185">Reference proteome</keyword>
<feature type="transmembrane region" description="Helical" evidence="6">
    <location>
        <begin position="43"/>
        <end position="61"/>
    </location>
</feature>
<evidence type="ECO:0000256" key="2">
    <source>
        <dbReference type="ARBA" id="ARBA00022475"/>
    </source>
</evidence>
<dbReference type="AlphaFoldDB" id="W4QF54"/>
<dbReference type="Pfam" id="PF13396">
    <property type="entry name" value="PLDc_N"/>
    <property type="match status" value="1"/>
</dbReference>
<dbReference type="EMBL" id="BAUU01000012">
    <property type="protein sequence ID" value="GAE30557.1"/>
    <property type="molecule type" value="Genomic_DNA"/>
</dbReference>
<dbReference type="STRING" id="1236971.JCM9152_1967"/>
<keyword evidence="4 6" id="KW-1133">Transmembrane helix</keyword>
<reference evidence="8" key="1">
    <citation type="journal article" date="2014" name="Genome Announc.">
        <title>Draft Genome Sequences of Three Alkaliphilic Bacillus Strains, Bacillus wakoensis JCM 9140T, Bacillus akibai JCM 9157T, and Bacillus hemicellulosilyticus JCM 9152T.</title>
        <authorList>
            <person name="Yuki M."/>
            <person name="Oshima K."/>
            <person name="Suda W."/>
            <person name="Oshida Y."/>
            <person name="Kitamura K."/>
            <person name="Iida T."/>
            <person name="Hattori M."/>
            <person name="Ohkuma M."/>
        </authorList>
    </citation>
    <scope>NUCLEOTIDE SEQUENCE [LARGE SCALE GENOMIC DNA]</scope>
    <source>
        <strain evidence="8">JCM 9152</strain>
    </source>
</reference>
<name>W4QF54_9BACI</name>
<accession>W4QF54</accession>
<dbReference type="GO" id="GO:0005886">
    <property type="term" value="C:plasma membrane"/>
    <property type="evidence" value="ECO:0007669"/>
    <property type="project" value="UniProtKB-SubCell"/>
</dbReference>
<dbReference type="RefSeq" id="WP_035343327.1">
    <property type="nucleotide sequence ID" value="NZ_BAUU01000012.1"/>
</dbReference>
<evidence type="ECO:0000256" key="3">
    <source>
        <dbReference type="ARBA" id="ARBA00022692"/>
    </source>
</evidence>
<keyword evidence="2" id="KW-1003">Cell membrane</keyword>
<protein>
    <recommendedName>
        <fullName evidence="7">Cardiolipin synthase N-terminal domain-containing protein</fullName>
    </recommendedName>
</protein>
<comment type="caution">
    <text evidence="8">The sequence shown here is derived from an EMBL/GenBank/DDBJ whole genome shotgun (WGS) entry which is preliminary data.</text>
</comment>
<evidence type="ECO:0000259" key="7">
    <source>
        <dbReference type="Pfam" id="PF13396"/>
    </source>
</evidence>
<dbReference type="InterPro" id="IPR027379">
    <property type="entry name" value="CLS_N"/>
</dbReference>
<evidence type="ECO:0000313" key="8">
    <source>
        <dbReference type="EMBL" id="GAE30557.1"/>
    </source>
</evidence>